<dbReference type="GO" id="GO:0004222">
    <property type="term" value="F:metalloendopeptidase activity"/>
    <property type="evidence" value="ECO:0007669"/>
    <property type="project" value="TreeGrafter"/>
</dbReference>
<evidence type="ECO:0000256" key="2">
    <source>
        <dbReference type="SAM" id="Phobius"/>
    </source>
</evidence>
<dbReference type="Pfam" id="PF01551">
    <property type="entry name" value="Peptidase_M23"/>
    <property type="match status" value="1"/>
</dbReference>
<proteinExistence type="predicted"/>
<dbReference type="InterPro" id="IPR011055">
    <property type="entry name" value="Dup_hybrid_motif"/>
</dbReference>
<feature type="transmembrane region" description="Helical" evidence="2">
    <location>
        <begin position="46"/>
        <end position="65"/>
    </location>
</feature>
<name>A0A5S5A158_9FIRM</name>
<dbReference type="InterPro" id="IPR016047">
    <property type="entry name" value="M23ase_b-sheet_dom"/>
</dbReference>
<reference evidence="4 5" key="1">
    <citation type="submission" date="2019-07" db="EMBL/GenBank/DDBJ databases">
        <title>Genomic Encyclopedia of Type Strains, Phase I: the one thousand microbial genomes (KMG-I) project.</title>
        <authorList>
            <person name="Kyrpides N."/>
        </authorList>
    </citation>
    <scope>NUCLEOTIDE SEQUENCE [LARGE SCALE GENOMIC DNA]</scope>
    <source>
        <strain evidence="4 5">DSM 6562</strain>
    </source>
</reference>
<evidence type="ECO:0000259" key="3">
    <source>
        <dbReference type="Pfam" id="PF01551"/>
    </source>
</evidence>
<comment type="caution">
    <text evidence="4">The sequence shown here is derived from an EMBL/GenBank/DDBJ whole genome shotgun (WGS) entry which is preliminary data.</text>
</comment>
<feature type="domain" description="M23ase beta-sheet core" evidence="3">
    <location>
        <begin position="156"/>
        <end position="250"/>
    </location>
</feature>
<dbReference type="PANTHER" id="PTHR21666">
    <property type="entry name" value="PEPTIDASE-RELATED"/>
    <property type="match status" value="1"/>
</dbReference>
<dbReference type="Proteomes" id="UP000323166">
    <property type="component" value="Unassembled WGS sequence"/>
</dbReference>
<keyword evidence="1" id="KW-0732">Signal</keyword>
<evidence type="ECO:0000313" key="4">
    <source>
        <dbReference type="EMBL" id="TYO98027.1"/>
    </source>
</evidence>
<gene>
    <name evidence="4" type="ORF">LX24_00312</name>
</gene>
<protein>
    <submittedName>
        <fullName evidence="4">Peptidase M23-like protein</fullName>
    </submittedName>
</protein>
<keyword evidence="5" id="KW-1185">Reference proteome</keyword>
<dbReference type="SUPFAM" id="SSF51261">
    <property type="entry name" value="Duplicated hybrid motif"/>
    <property type="match status" value="1"/>
</dbReference>
<organism evidence="4 5">
    <name type="scientific">Desulfallas thermosapovorans DSM 6562</name>
    <dbReference type="NCBI Taxonomy" id="1121431"/>
    <lineage>
        <taxon>Bacteria</taxon>
        <taxon>Bacillati</taxon>
        <taxon>Bacillota</taxon>
        <taxon>Clostridia</taxon>
        <taxon>Eubacteriales</taxon>
        <taxon>Desulfallaceae</taxon>
        <taxon>Desulfallas</taxon>
    </lineage>
</organism>
<keyword evidence="2" id="KW-1133">Transmembrane helix</keyword>
<evidence type="ECO:0000256" key="1">
    <source>
        <dbReference type="ARBA" id="ARBA00022729"/>
    </source>
</evidence>
<dbReference type="CDD" id="cd12797">
    <property type="entry name" value="M23_peptidase"/>
    <property type="match status" value="1"/>
</dbReference>
<dbReference type="RefSeq" id="WP_166510368.1">
    <property type="nucleotide sequence ID" value="NZ_VNHM01000001.1"/>
</dbReference>
<dbReference type="InterPro" id="IPR050570">
    <property type="entry name" value="Cell_wall_metabolism_enzyme"/>
</dbReference>
<dbReference type="EMBL" id="VNHM01000001">
    <property type="protein sequence ID" value="TYO98027.1"/>
    <property type="molecule type" value="Genomic_DNA"/>
</dbReference>
<dbReference type="PANTHER" id="PTHR21666:SF289">
    <property type="entry name" value="L-ALA--D-GLU ENDOPEPTIDASE"/>
    <property type="match status" value="1"/>
</dbReference>
<dbReference type="Gene3D" id="2.70.70.10">
    <property type="entry name" value="Glucose Permease (Domain IIA)"/>
    <property type="match status" value="1"/>
</dbReference>
<accession>A0A5S5A158</accession>
<keyword evidence="2" id="KW-0472">Membrane</keyword>
<evidence type="ECO:0000313" key="5">
    <source>
        <dbReference type="Proteomes" id="UP000323166"/>
    </source>
</evidence>
<keyword evidence="2" id="KW-0812">Transmembrane</keyword>
<dbReference type="AlphaFoldDB" id="A0A5S5A158"/>
<sequence length="259" mass="28266">MRWNKLSRPGGRKKNGYDEWAEYYQSVKGRRPPAPSYKRPKRPGGLFRISAVLVILAMLMVVRYYPHPVGEQVRDNLRYLLTAQWDFRPVLDKSIQLAAQLVNWDNPVIHGPGTGIDASPVTGDGLVQEELSLPVSGTVVGQFGWTESPVDNMERYHAGIDISASPGAPVYAALAGKVERIAEDKELGQYILINHGAGTYTLYGCVADVTVEEGQQVQAGQAIASVGENGDVPGGGLHFELRENGKLVDPLARMDINGE</sequence>